<accession>A0A1J0VWE5</accession>
<dbReference type="InterPro" id="IPR027417">
    <property type="entry name" value="P-loop_NTPase"/>
</dbReference>
<dbReference type="SUPFAM" id="SSF50494">
    <property type="entry name" value="Trypsin-like serine proteases"/>
    <property type="match status" value="1"/>
</dbReference>
<dbReference type="PANTHER" id="PTHR19959:SF119">
    <property type="entry name" value="FUNGAL LIPASE-LIKE DOMAIN-CONTAINING PROTEIN"/>
    <property type="match status" value="1"/>
</dbReference>
<dbReference type="InterPro" id="IPR019734">
    <property type="entry name" value="TPR_rpt"/>
</dbReference>
<dbReference type="KEGG" id="nsl:BOX37_22660"/>
<dbReference type="Pfam" id="PF12862">
    <property type="entry name" value="ANAPC5"/>
    <property type="match status" value="1"/>
</dbReference>
<evidence type="ECO:0000313" key="4">
    <source>
        <dbReference type="Proteomes" id="UP000183810"/>
    </source>
</evidence>
<sequence>MRWEQLLRVTGQQAGSGYLIAPRLVLSSAHVTGGVGAAVRVFRPGASGVYAARVLWCGTPGGRDDAALVEVTDPQWVPPAMRPVVWGRTVTHQPGIACRSWGVPDFAQHEGGATELAQPTGRINPGAGLVGNRYVVELDAHPPAQLGESPWSGISGAAVYCGDLLTGVVAADPAHRAHGALDVVPAYVLLNSDRFREVVTSHGGEAGSGWAPVELQHLSDRHSPTRTATAPATPASLLLARRAIVKFRPGRETLLDQLLEWAKAPGIGVQLITGAGGHGKTRLAHHFAGQLTDQKWTVLWLDPHAPHTDLAVLAQVVTSLLVIIDYAESRVGQVQELLTTLAATTGDRSMKVLLLARTHGDWWNEIPTGSDDIADLTDTAAITELSALDPDPGARAESYRAAVEAFATALPGLPGPTQAHGWAEAADKVLAAPVPEFVEDTSVLTVQMTALTALLDTSSPPSSARAGARGIEDRVLDHEYRYWGHIAASHGLTSLDTPALKDVVATTAVLAPTGGAELDEILGWVPELAEQPLLIRNRTRAWLTSLYPGQEPGVFTGLAPDRVAERLVGRLMLDRTRPCVIEHLTALPLTDTRARQLLTVCTRAAAHPILGPMPGQRLTAWCRTQPDTMLVHAIEVATHVENPTPLTTALDDAITDPTTPTTVLITLHDSLPDTSQALAEIATAMTEALVRRYRTDGTPPETNPALAGSLNNLANRLGDLGRPEDGLAAIEEATRIRRALAQQRPDTYRPALAGSLHNLANRLGALGRHEDGLAAIEEATRIHRALAQQQPDTYRPALAMSLNNLANRLGDLGRPEDGLAASEEATRIHRTLAQQRPDTYRPALAMSLHNLAVRLGDLGRPEDGLAASEEATRIHRTLAQQRPDTYRPALATSLHNLANRLGALGRHEDGLAAIEEATRIRRALAQQRPDTFLPDLAMSLNNLANRLGVLGRHEDGLAAIEEATRIRRALAQQRPDTYLSALANSLNNLAVQRGDLGRHEDGLAAIEEATRIYRALARQRPDTHLAALATSLNNLAVQLGDLAVQRGDHGRPEDGLAAIEEATRIYRALAQQRPDTYLPDLAMSLNNLAVQLGDHGRHEDGLAAIEEGTRMYRALAQQRPDTYLPDLATSLHNLANRLGDLGRHEDGLAAIEEATRIFQRLNERRPGQYDAAIERGERVRSWLTSLPDS</sequence>
<dbReference type="InterPro" id="IPR026000">
    <property type="entry name" value="Apc5_dom"/>
</dbReference>
<dbReference type="SUPFAM" id="SSF52540">
    <property type="entry name" value="P-loop containing nucleoside triphosphate hydrolases"/>
    <property type="match status" value="1"/>
</dbReference>
<dbReference type="InterPro" id="IPR009003">
    <property type="entry name" value="Peptidase_S1_PA"/>
</dbReference>
<dbReference type="Proteomes" id="UP000183810">
    <property type="component" value="Chromosome"/>
</dbReference>
<dbReference type="InterPro" id="IPR057574">
    <property type="entry name" value="nSTAND_NTPase5_dom"/>
</dbReference>
<evidence type="ECO:0000313" key="3">
    <source>
        <dbReference type="EMBL" id="APE36263.1"/>
    </source>
</evidence>
<evidence type="ECO:0000259" key="2">
    <source>
        <dbReference type="Pfam" id="PF25199"/>
    </source>
</evidence>
<dbReference type="Pfam" id="PF25199">
    <property type="entry name" value="nSTAND_NTPase5"/>
    <property type="match status" value="1"/>
</dbReference>
<feature type="domain" description="Anaphase-promoting complex subunit 5" evidence="1">
    <location>
        <begin position="984"/>
        <end position="1026"/>
    </location>
</feature>
<organism evidence="3 4">
    <name type="scientific">Nocardia mangyaensis</name>
    <dbReference type="NCBI Taxonomy" id="2213200"/>
    <lineage>
        <taxon>Bacteria</taxon>
        <taxon>Bacillati</taxon>
        <taxon>Actinomycetota</taxon>
        <taxon>Actinomycetes</taxon>
        <taxon>Mycobacteriales</taxon>
        <taxon>Nocardiaceae</taxon>
        <taxon>Nocardia</taxon>
    </lineage>
</organism>
<feature type="domain" description="Novel STAND NTPase 5" evidence="2">
    <location>
        <begin position="252"/>
        <end position="365"/>
    </location>
</feature>
<dbReference type="PANTHER" id="PTHR19959">
    <property type="entry name" value="KINESIN LIGHT CHAIN"/>
    <property type="match status" value="1"/>
</dbReference>
<name>A0A1J0VWE5_9NOCA</name>
<dbReference type="RefSeq" id="WP_071929442.1">
    <property type="nucleotide sequence ID" value="NZ_CP018082.1"/>
</dbReference>
<dbReference type="EMBL" id="CP018082">
    <property type="protein sequence ID" value="APE36263.1"/>
    <property type="molecule type" value="Genomic_DNA"/>
</dbReference>
<dbReference type="SMART" id="SM00028">
    <property type="entry name" value="TPR"/>
    <property type="match status" value="8"/>
</dbReference>
<dbReference type="SUPFAM" id="SSF48452">
    <property type="entry name" value="TPR-like"/>
    <property type="match status" value="4"/>
</dbReference>
<protein>
    <submittedName>
        <fullName evidence="3">Uncharacterized protein</fullName>
    </submittedName>
</protein>
<dbReference type="InterPro" id="IPR011990">
    <property type="entry name" value="TPR-like_helical_dom_sf"/>
</dbReference>
<dbReference type="Gene3D" id="1.25.40.10">
    <property type="entry name" value="Tetratricopeptide repeat domain"/>
    <property type="match status" value="4"/>
</dbReference>
<gene>
    <name evidence="3" type="ORF">BOX37_22660</name>
</gene>
<dbReference type="OrthoDB" id="3218567at2"/>
<dbReference type="AlphaFoldDB" id="A0A1J0VWE5"/>
<keyword evidence="4" id="KW-1185">Reference proteome</keyword>
<proteinExistence type="predicted"/>
<dbReference type="Pfam" id="PF13374">
    <property type="entry name" value="TPR_10"/>
    <property type="match status" value="7"/>
</dbReference>
<dbReference type="Gene3D" id="3.40.50.300">
    <property type="entry name" value="P-loop containing nucleotide triphosphate hydrolases"/>
    <property type="match status" value="1"/>
</dbReference>
<reference evidence="3" key="1">
    <citation type="submission" date="2016-11" db="EMBL/GenBank/DDBJ databases">
        <authorList>
            <person name="Jaros S."/>
            <person name="Januszkiewicz K."/>
            <person name="Wedrychowicz H."/>
        </authorList>
    </citation>
    <scope>NUCLEOTIDE SEQUENCE [LARGE SCALE GENOMIC DNA]</scope>
    <source>
        <strain evidence="3">Y48</strain>
    </source>
</reference>
<evidence type="ECO:0000259" key="1">
    <source>
        <dbReference type="Pfam" id="PF12862"/>
    </source>
</evidence>